<feature type="non-terminal residue" evidence="1">
    <location>
        <position position="126"/>
    </location>
</feature>
<reference evidence="1" key="1">
    <citation type="submission" date="2018-05" db="EMBL/GenBank/DDBJ databases">
        <authorList>
            <person name="Lanie J.A."/>
            <person name="Ng W.-L."/>
            <person name="Kazmierczak K.M."/>
            <person name="Andrzejewski T.M."/>
            <person name="Davidsen T.M."/>
            <person name="Wayne K.J."/>
            <person name="Tettelin H."/>
            <person name="Glass J.I."/>
            <person name="Rusch D."/>
            <person name="Podicherti R."/>
            <person name="Tsui H.-C.T."/>
            <person name="Winkler M.E."/>
        </authorList>
    </citation>
    <scope>NUCLEOTIDE SEQUENCE</scope>
</reference>
<dbReference type="AlphaFoldDB" id="A0A382U5S2"/>
<protein>
    <submittedName>
        <fullName evidence="1">Uncharacterized protein</fullName>
    </submittedName>
</protein>
<accession>A0A382U5S2</accession>
<gene>
    <name evidence="1" type="ORF">METZ01_LOCUS382447</name>
</gene>
<organism evidence="1">
    <name type="scientific">marine metagenome</name>
    <dbReference type="NCBI Taxonomy" id="408172"/>
    <lineage>
        <taxon>unclassified sequences</taxon>
        <taxon>metagenomes</taxon>
        <taxon>ecological metagenomes</taxon>
    </lineage>
</organism>
<dbReference type="EMBL" id="UINC01141698">
    <property type="protein sequence ID" value="SVD29593.1"/>
    <property type="molecule type" value="Genomic_DNA"/>
</dbReference>
<proteinExistence type="predicted"/>
<evidence type="ECO:0000313" key="1">
    <source>
        <dbReference type="EMBL" id="SVD29593.1"/>
    </source>
</evidence>
<name>A0A382U5S2_9ZZZZ</name>
<sequence length="126" mass="15421">MNHFNNQIDEEIDIFININKDLKKKEKILFENIENIIKLHKTKNKFFLEKNNFFINNINISEELKIFLNITNNNKYNLNEIYNLFFNFLIENKILINKNIINYDEKIEKLFNLNKKDILTFNNLNF</sequence>